<feature type="transmembrane region" description="Helical" evidence="1">
    <location>
        <begin position="58"/>
        <end position="78"/>
    </location>
</feature>
<evidence type="ECO:0000256" key="1">
    <source>
        <dbReference type="SAM" id="Phobius"/>
    </source>
</evidence>
<feature type="transmembrane region" description="Helical" evidence="1">
    <location>
        <begin position="27"/>
        <end position="46"/>
    </location>
</feature>
<name>A0A9Q0GW42_9MAGN</name>
<accession>A0A9Q0GW42</accession>
<keyword evidence="1" id="KW-0472">Membrane</keyword>
<protein>
    <submittedName>
        <fullName evidence="2">Uncharacterized protein</fullName>
    </submittedName>
</protein>
<dbReference type="EMBL" id="JAMYWD010000011">
    <property type="protein sequence ID" value="KAJ4954645.1"/>
    <property type="molecule type" value="Genomic_DNA"/>
</dbReference>
<evidence type="ECO:0000313" key="3">
    <source>
        <dbReference type="Proteomes" id="UP001141806"/>
    </source>
</evidence>
<keyword evidence="3" id="KW-1185">Reference proteome</keyword>
<dbReference type="AlphaFoldDB" id="A0A9Q0GW42"/>
<comment type="caution">
    <text evidence="2">The sequence shown here is derived from an EMBL/GenBank/DDBJ whole genome shotgun (WGS) entry which is preliminary data.</text>
</comment>
<reference evidence="2" key="1">
    <citation type="journal article" date="2023" name="Plant J.">
        <title>The genome of the king protea, Protea cynaroides.</title>
        <authorList>
            <person name="Chang J."/>
            <person name="Duong T.A."/>
            <person name="Schoeman C."/>
            <person name="Ma X."/>
            <person name="Roodt D."/>
            <person name="Barker N."/>
            <person name="Li Z."/>
            <person name="Van de Peer Y."/>
            <person name="Mizrachi E."/>
        </authorList>
    </citation>
    <scope>NUCLEOTIDE SEQUENCE</scope>
    <source>
        <tissue evidence="2">Young leaves</tissue>
    </source>
</reference>
<gene>
    <name evidence="2" type="ORF">NE237_011428</name>
</gene>
<organism evidence="2 3">
    <name type="scientific">Protea cynaroides</name>
    <dbReference type="NCBI Taxonomy" id="273540"/>
    <lineage>
        <taxon>Eukaryota</taxon>
        <taxon>Viridiplantae</taxon>
        <taxon>Streptophyta</taxon>
        <taxon>Embryophyta</taxon>
        <taxon>Tracheophyta</taxon>
        <taxon>Spermatophyta</taxon>
        <taxon>Magnoliopsida</taxon>
        <taxon>Proteales</taxon>
        <taxon>Proteaceae</taxon>
        <taxon>Protea</taxon>
    </lineage>
</organism>
<proteinExistence type="predicted"/>
<keyword evidence="1" id="KW-0812">Transmembrane</keyword>
<evidence type="ECO:0000313" key="2">
    <source>
        <dbReference type="EMBL" id="KAJ4954645.1"/>
    </source>
</evidence>
<keyword evidence="1" id="KW-1133">Transmembrane helix</keyword>
<dbReference type="Proteomes" id="UP001141806">
    <property type="component" value="Unassembled WGS sequence"/>
</dbReference>
<sequence length="100" mass="11527">MWDPKPACPLDVAEFISSFINDDVFRIFQSHAIVVSSFYHLFSSLIHLRERKVRSGAIWRGICSIFASISVWGILTFWCRRGADIEGKKIWVLVYFLDSG</sequence>